<organism evidence="2 3">
    <name type="scientific">Catenaria anguillulae PL171</name>
    <dbReference type="NCBI Taxonomy" id="765915"/>
    <lineage>
        <taxon>Eukaryota</taxon>
        <taxon>Fungi</taxon>
        <taxon>Fungi incertae sedis</taxon>
        <taxon>Blastocladiomycota</taxon>
        <taxon>Blastocladiomycetes</taxon>
        <taxon>Blastocladiales</taxon>
        <taxon>Catenariaceae</taxon>
        <taxon>Catenaria</taxon>
    </lineage>
</organism>
<sequence length="90" mass="10236">MLDALPLLAALAADARHARPQMLPQLSPGMSTWAACVWMLPARSSQTTPVFDFSTTSLCECAWRPRHQMSDPTTATTWAQSRRRRRPRRR</sequence>
<evidence type="ECO:0000256" key="1">
    <source>
        <dbReference type="SAM" id="MobiDB-lite"/>
    </source>
</evidence>
<reference evidence="2 3" key="1">
    <citation type="submission" date="2016-07" db="EMBL/GenBank/DDBJ databases">
        <title>Pervasive Adenine N6-methylation of Active Genes in Fungi.</title>
        <authorList>
            <consortium name="DOE Joint Genome Institute"/>
            <person name="Mondo S.J."/>
            <person name="Dannebaum R.O."/>
            <person name="Kuo R.C."/>
            <person name="Labutti K."/>
            <person name="Haridas S."/>
            <person name="Kuo A."/>
            <person name="Salamov A."/>
            <person name="Ahrendt S.R."/>
            <person name="Lipzen A."/>
            <person name="Sullivan W."/>
            <person name="Andreopoulos W.B."/>
            <person name="Clum A."/>
            <person name="Lindquist E."/>
            <person name="Daum C."/>
            <person name="Ramamoorthy G.K."/>
            <person name="Gryganskyi A."/>
            <person name="Culley D."/>
            <person name="Magnuson J.K."/>
            <person name="James T.Y."/>
            <person name="O'Malley M.A."/>
            <person name="Stajich J.E."/>
            <person name="Spatafora J.W."/>
            <person name="Visel A."/>
            <person name="Grigoriev I.V."/>
        </authorList>
    </citation>
    <scope>NUCLEOTIDE SEQUENCE [LARGE SCALE GENOMIC DNA]</scope>
    <source>
        <strain evidence="2 3">PL171</strain>
    </source>
</reference>
<feature type="compositionally biased region" description="Basic residues" evidence="1">
    <location>
        <begin position="81"/>
        <end position="90"/>
    </location>
</feature>
<name>A0A1Y2HJC7_9FUNG</name>
<feature type="compositionally biased region" description="Polar residues" evidence="1">
    <location>
        <begin position="70"/>
        <end position="80"/>
    </location>
</feature>
<dbReference type="EMBL" id="MCFL01000032">
    <property type="protein sequence ID" value="ORZ33961.1"/>
    <property type="molecule type" value="Genomic_DNA"/>
</dbReference>
<keyword evidence="3" id="KW-1185">Reference proteome</keyword>
<evidence type="ECO:0000313" key="2">
    <source>
        <dbReference type="EMBL" id="ORZ33961.1"/>
    </source>
</evidence>
<accession>A0A1Y2HJC7</accession>
<evidence type="ECO:0000313" key="3">
    <source>
        <dbReference type="Proteomes" id="UP000193411"/>
    </source>
</evidence>
<dbReference type="AlphaFoldDB" id="A0A1Y2HJC7"/>
<gene>
    <name evidence="2" type="ORF">BCR44DRAFT_1437382</name>
</gene>
<protein>
    <submittedName>
        <fullName evidence="2">Uncharacterized protein</fullName>
    </submittedName>
</protein>
<comment type="caution">
    <text evidence="2">The sequence shown here is derived from an EMBL/GenBank/DDBJ whole genome shotgun (WGS) entry which is preliminary data.</text>
</comment>
<proteinExistence type="predicted"/>
<feature type="region of interest" description="Disordered" evidence="1">
    <location>
        <begin position="68"/>
        <end position="90"/>
    </location>
</feature>
<dbReference type="Proteomes" id="UP000193411">
    <property type="component" value="Unassembled WGS sequence"/>
</dbReference>